<name>A0ABW2TK44_9PSEU</name>
<keyword evidence="2" id="KW-1185">Reference proteome</keyword>
<gene>
    <name evidence="1" type="ORF">ACFQV2_04055</name>
</gene>
<reference evidence="2" key="1">
    <citation type="journal article" date="2019" name="Int. J. Syst. Evol. Microbiol.">
        <title>The Global Catalogue of Microorganisms (GCM) 10K type strain sequencing project: providing services to taxonomists for standard genome sequencing and annotation.</title>
        <authorList>
            <consortium name="The Broad Institute Genomics Platform"/>
            <consortium name="The Broad Institute Genome Sequencing Center for Infectious Disease"/>
            <person name="Wu L."/>
            <person name="Ma J."/>
        </authorList>
    </citation>
    <scope>NUCLEOTIDE SEQUENCE [LARGE SCALE GENOMIC DNA]</scope>
    <source>
        <strain evidence="2">JCM 17695</strain>
    </source>
</reference>
<evidence type="ECO:0000313" key="2">
    <source>
        <dbReference type="Proteomes" id="UP001596512"/>
    </source>
</evidence>
<protein>
    <submittedName>
        <fullName evidence="1">Uncharacterized protein</fullName>
    </submittedName>
</protein>
<dbReference type="Proteomes" id="UP001596512">
    <property type="component" value="Unassembled WGS sequence"/>
</dbReference>
<accession>A0ABW2TK44</accession>
<evidence type="ECO:0000313" key="1">
    <source>
        <dbReference type="EMBL" id="MFC7612933.1"/>
    </source>
</evidence>
<dbReference type="EMBL" id="JBHTEY010000004">
    <property type="protein sequence ID" value="MFC7612933.1"/>
    <property type="molecule type" value="Genomic_DNA"/>
</dbReference>
<organism evidence="1 2">
    <name type="scientific">Actinokineospora soli</name>
    <dbReference type="NCBI Taxonomy" id="1048753"/>
    <lineage>
        <taxon>Bacteria</taxon>
        <taxon>Bacillati</taxon>
        <taxon>Actinomycetota</taxon>
        <taxon>Actinomycetes</taxon>
        <taxon>Pseudonocardiales</taxon>
        <taxon>Pseudonocardiaceae</taxon>
        <taxon>Actinokineospora</taxon>
    </lineage>
</organism>
<comment type="caution">
    <text evidence="1">The sequence shown here is derived from an EMBL/GenBank/DDBJ whole genome shotgun (WGS) entry which is preliminary data.</text>
</comment>
<proteinExistence type="predicted"/>
<sequence>MDTSAMIRANQANWDARTPIHLASEFYAQEPDAWFAPHEWDDLGPLAGRDVVHLQCHIGSETRALAARGRG</sequence>